<dbReference type="EMBL" id="QXGA01000995">
    <property type="protein sequence ID" value="KAE9132614.1"/>
    <property type="molecule type" value="Genomic_DNA"/>
</dbReference>
<dbReference type="Proteomes" id="UP000440732">
    <property type="component" value="Unassembled WGS sequence"/>
</dbReference>
<dbReference type="Proteomes" id="UP000440367">
    <property type="component" value="Unassembled WGS sequence"/>
</dbReference>
<dbReference type="EMBL" id="QXGC01000343">
    <property type="protein sequence ID" value="KAE9239875.1"/>
    <property type="molecule type" value="Genomic_DNA"/>
</dbReference>
<dbReference type="EMBL" id="QXFW01000344">
    <property type="protein sequence ID" value="KAE9015352.1"/>
    <property type="molecule type" value="Genomic_DNA"/>
</dbReference>
<dbReference type="Proteomes" id="UP000437068">
    <property type="component" value="Unassembled WGS sequence"/>
</dbReference>
<dbReference type="Proteomes" id="UP000429523">
    <property type="component" value="Unassembled WGS sequence"/>
</dbReference>
<evidence type="ECO:0000313" key="3">
    <source>
        <dbReference type="EMBL" id="KAE9118878.1"/>
    </source>
</evidence>
<evidence type="ECO:0000313" key="4">
    <source>
        <dbReference type="EMBL" id="KAE9132614.1"/>
    </source>
</evidence>
<dbReference type="EMBL" id="QXGE01000061">
    <property type="protein sequence ID" value="KAE9326816.1"/>
    <property type="molecule type" value="Genomic_DNA"/>
</dbReference>
<evidence type="ECO:0000313" key="2">
    <source>
        <dbReference type="EMBL" id="KAE9015352.1"/>
    </source>
</evidence>
<sequence length="55" mass="5975">MTMEALFASFLALVFVTVAQWIRLVNSAAQSLKLHLHFSFSIGEAGCIGFVSENA</sequence>
<accession>A0A6A3F584</accession>
<evidence type="ECO:0000313" key="17">
    <source>
        <dbReference type="Proteomes" id="UP000460718"/>
    </source>
</evidence>
<evidence type="ECO:0000313" key="8">
    <source>
        <dbReference type="EMBL" id="KAE9240461.1"/>
    </source>
</evidence>
<evidence type="ECO:0000313" key="5">
    <source>
        <dbReference type="EMBL" id="KAE9135732.1"/>
    </source>
</evidence>
<protein>
    <submittedName>
        <fullName evidence="1">Uncharacterized protein</fullName>
    </submittedName>
</protein>
<dbReference type="EMBL" id="QXFY01000059">
    <property type="protein sequence ID" value="KAE9359471.1"/>
    <property type="molecule type" value="Genomic_DNA"/>
</dbReference>
<dbReference type="Proteomes" id="UP000488956">
    <property type="component" value="Unassembled WGS sequence"/>
</dbReference>
<dbReference type="Proteomes" id="UP000441208">
    <property type="component" value="Unassembled WGS sequence"/>
</dbReference>
<evidence type="ECO:0000313" key="13">
    <source>
        <dbReference type="Proteomes" id="UP000437068"/>
    </source>
</evidence>
<comment type="caution">
    <text evidence="1">The sequence shown here is derived from an EMBL/GenBank/DDBJ whole genome shotgun (WGS) entry which is preliminary data.</text>
</comment>
<evidence type="ECO:0000313" key="10">
    <source>
        <dbReference type="EMBL" id="KAE9359471.1"/>
    </source>
</evidence>
<dbReference type="Proteomes" id="UP000486351">
    <property type="component" value="Unassembled WGS sequence"/>
</dbReference>
<dbReference type="Proteomes" id="UP000433483">
    <property type="component" value="Unassembled WGS sequence"/>
</dbReference>
<organism evidence="1 11">
    <name type="scientific">Phytophthora fragariae</name>
    <dbReference type="NCBI Taxonomy" id="53985"/>
    <lineage>
        <taxon>Eukaryota</taxon>
        <taxon>Sar</taxon>
        <taxon>Stramenopiles</taxon>
        <taxon>Oomycota</taxon>
        <taxon>Peronosporomycetes</taxon>
        <taxon>Peronosporales</taxon>
        <taxon>Peronosporaceae</taxon>
        <taxon>Phytophthora</taxon>
    </lineage>
</organism>
<proteinExistence type="predicted"/>
<evidence type="ECO:0000313" key="20">
    <source>
        <dbReference type="Proteomes" id="UP000488956"/>
    </source>
</evidence>
<evidence type="ECO:0000313" key="9">
    <source>
        <dbReference type="EMBL" id="KAE9326816.1"/>
    </source>
</evidence>
<evidence type="ECO:0000313" key="7">
    <source>
        <dbReference type="EMBL" id="KAE9239875.1"/>
    </source>
</evidence>
<dbReference type="Proteomes" id="UP000460718">
    <property type="component" value="Unassembled WGS sequence"/>
</dbReference>
<evidence type="ECO:0000313" key="19">
    <source>
        <dbReference type="Proteomes" id="UP000486351"/>
    </source>
</evidence>
<evidence type="ECO:0000313" key="11">
    <source>
        <dbReference type="Proteomes" id="UP000429523"/>
    </source>
</evidence>
<evidence type="ECO:0000313" key="1">
    <source>
        <dbReference type="EMBL" id="KAE8940592.1"/>
    </source>
</evidence>
<evidence type="ECO:0000313" key="18">
    <source>
        <dbReference type="Proteomes" id="UP000476176"/>
    </source>
</evidence>
<reference evidence="11 12" key="1">
    <citation type="submission" date="2018-08" db="EMBL/GenBank/DDBJ databases">
        <title>Genomic investigation of the strawberry pathogen Phytophthora fragariae indicates pathogenicity is determined by transcriptional variation in three key races.</title>
        <authorList>
            <person name="Adams T.M."/>
            <person name="Armitage A.D."/>
            <person name="Sobczyk M.K."/>
            <person name="Bates H.J."/>
            <person name="Dunwell J.M."/>
            <person name="Nellist C.F."/>
            <person name="Harrison R.J."/>
        </authorList>
    </citation>
    <scope>NUCLEOTIDE SEQUENCE [LARGE SCALE GENOMIC DNA]</scope>
    <source>
        <strain evidence="9 13">A4</strain>
        <strain evidence="8 14">BC-1</strain>
        <strain evidence="7 18">BC-23</strain>
        <strain evidence="6 12">NOV-27</strain>
        <strain evidence="4 15">NOV-5</strain>
        <strain evidence="5 16">NOV-71</strain>
        <strain evidence="10 19">NOV-77</strain>
        <strain evidence="1 11">NOV-9</strain>
        <strain evidence="3 20">ONT-3</strain>
        <strain evidence="2 17">SCRP245</strain>
    </source>
</reference>
<gene>
    <name evidence="9" type="ORF">PF001_g2254</name>
    <name evidence="8" type="ORF">PF002_g9756</name>
    <name evidence="7" type="ORF">PF004_g7750</name>
    <name evidence="6" type="ORF">PF005_g2515</name>
    <name evidence="4" type="ORF">PF006_g15240</name>
    <name evidence="5" type="ORF">PF007_g2463</name>
    <name evidence="10" type="ORF">PF008_g2244</name>
    <name evidence="1" type="ORF">PF009_g9599</name>
    <name evidence="3" type="ORF">PF010_g8063</name>
    <name evidence="2" type="ORF">PF011_g7656</name>
</gene>
<evidence type="ECO:0000313" key="16">
    <source>
        <dbReference type="Proteomes" id="UP000441208"/>
    </source>
</evidence>
<dbReference type="EMBL" id="QXGB01000069">
    <property type="protein sequence ID" value="KAE9232951.1"/>
    <property type="molecule type" value="Genomic_DNA"/>
</dbReference>
<keyword evidence="12" id="KW-1185">Reference proteome</keyword>
<evidence type="ECO:0000313" key="6">
    <source>
        <dbReference type="EMBL" id="KAE9232951.1"/>
    </source>
</evidence>
<dbReference type="EMBL" id="QXGD01000411">
    <property type="protein sequence ID" value="KAE9240461.1"/>
    <property type="molecule type" value="Genomic_DNA"/>
</dbReference>
<dbReference type="AlphaFoldDB" id="A0A6A3F584"/>
<dbReference type="EMBL" id="QXFZ01000066">
    <property type="protein sequence ID" value="KAE9135732.1"/>
    <property type="molecule type" value="Genomic_DNA"/>
</dbReference>
<name>A0A6A3F584_9STRA</name>
<dbReference type="Proteomes" id="UP000476176">
    <property type="component" value="Unassembled WGS sequence"/>
</dbReference>
<evidence type="ECO:0000313" key="14">
    <source>
        <dbReference type="Proteomes" id="UP000440367"/>
    </source>
</evidence>
<dbReference type="EMBL" id="QXGF01000414">
    <property type="protein sequence ID" value="KAE8940592.1"/>
    <property type="molecule type" value="Genomic_DNA"/>
</dbReference>
<dbReference type="EMBL" id="QXFX01000357">
    <property type="protein sequence ID" value="KAE9118878.1"/>
    <property type="molecule type" value="Genomic_DNA"/>
</dbReference>
<evidence type="ECO:0000313" key="12">
    <source>
        <dbReference type="Proteomes" id="UP000433483"/>
    </source>
</evidence>
<evidence type="ECO:0000313" key="15">
    <source>
        <dbReference type="Proteomes" id="UP000440732"/>
    </source>
</evidence>